<gene>
    <name evidence="1" type="ORF">BDZ94DRAFT_1250423</name>
</gene>
<dbReference type="InterPro" id="IPR003615">
    <property type="entry name" value="HNH_nuc"/>
</dbReference>
<dbReference type="AlphaFoldDB" id="A0A9P6CNH4"/>
<organism evidence="1 2">
    <name type="scientific">Collybia nuda</name>
    <dbReference type="NCBI Taxonomy" id="64659"/>
    <lineage>
        <taxon>Eukaryota</taxon>
        <taxon>Fungi</taxon>
        <taxon>Dikarya</taxon>
        <taxon>Basidiomycota</taxon>
        <taxon>Agaricomycotina</taxon>
        <taxon>Agaricomycetes</taxon>
        <taxon>Agaricomycetidae</taxon>
        <taxon>Agaricales</taxon>
        <taxon>Tricholomatineae</taxon>
        <taxon>Clitocybaceae</taxon>
        <taxon>Collybia</taxon>
    </lineage>
</organism>
<dbReference type="CDD" id="cd00085">
    <property type="entry name" value="HNHc"/>
    <property type="match status" value="1"/>
</dbReference>
<name>A0A9P6CNH4_9AGAR</name>
<evidence type="ECO:0008006" key="3">
    <source>
        <dbReference type="Google" id="ProtNLM"/>
    </source>
</evidence>
<dbReference type="OrthoDB" id="4850648at2759"/>
<protein>
    <recommendedName>
        <fullName evidence="3">HNH domain-containing protein</fullName>
    </recommendedName>
</protein>
<keyword evidence="2" id="KW-1185">Reference proteome</keyword>
<evidence type="ECO:0000313" key="1">
    <source>
        <dbReference type="EMBL" id="KAF9466658.1"/>
    </source>
</evidence>
<dbReference type="PANTHER" id="PTHR37827">
    <property type="entry name" value="TUDOR DOMAIN-CONTAINING PROTEIN"/>
    <property type="match status" value="1"/>
</dbReference>
<evidence type="ECO:0000313" key="2">
    <source>
        <dbReference type="Proteomes" id="UP000807353"/>
    </source>
</evidence>
<dbReference type="PANTHER" id="PTHR37827:SF1">
    <property type="entry name" value="HNH DOMAIN-CONTAINING PROTEIN"/>
    <property type="match status" value="1"/>
</dbReference>
<comment type="caution">
    <text evidence="1">The sequence shown here is derived from an EMBL/GenBank/DDBJ whole genome shotgun (WGS) entry which is preliminary data.</text>
</comment>
<accession>A0A9P6CNH4</accession>
<dbReference type="EMBL" id="MU150240">
    <property type="protein sequence ID" value="KAF9466658.1"/>
    <property type="molecule type" value="Genomic_DNA"/>
</dbReference>
<sequence length="207" mass="23512">MARRILAHSTSLIQMGDSGSQESDLDEFSSYLALESWTVLSPSLQSASHFTRGSILTDIDDLSLDATSIPFVDTLISYGFVPDHEEALQFLRNTIADYIEDACAAPPPWSATRTQECEICEREVPLTYHHLIPRAVHAKVLKKRWHPEEMLNSVAWLCRPCHSMVHSVAKNEELAKEYHTVALLLKRDDIAKWKFYAAKQRFGVRRG</sequence>
<dbReference type="Proteomes" id="UP000807353">
    <property type="component" value="Unassembled WGS sequence"/>
</dbReference>
<reference evidence="1" key="1">
    <citation type="submission" date="2020-11" db="EMBL/GenBank/DDBJ databases">
        <authorList>
            <consortium name="DOE Joint Genome Institute"/>
            <person name="Ahrendt S."/>
            <person name="Riley R."/>
            <person name="Andreopoulos W."/>
            <person name="Labutti K."/>
            <person name="Pangilinan J."/>
            <person name="Ruiz-Duenas F.J."/>
            <person name="Barrasa J.M."/>
            <person name="Sanchez-Garcia M."/>
            <person name="Camarero S."/>
            <person name="Miyauchi S."/>
            <person name="Serrano A."/>
            <person name="Linde D."/>
            <person name="Babiker R."/>
            <person name="Drula E."/>
            <person name="Ayuso-Fernandez I."/>
            <person name="Pacheco R."/>
            <person name="Padilla G."/>
            <person name="Ferreira P."/>
            <person name="Barriuso J."/>
            <person name="Kellner H."/>
            <person name="Castanera R."/>
            <person name="Alfaro M."/>
            <person name="Ramirez L."/>
            <person name="Pisabarro A.G."/>
            <person name="Kuo A."/>
            <person name="Tritt A."/>
            <person name="Lipzen A."/>
            <person name="He G."/>
            <person name="Yan M."/>
            <person name="Ng V."/>
            <person name="Cullen D."/>
            <person name="Martin F."/>
            <person name="Rosso M.-N."/>
            <person name="Henrissat B."/>
            <person name="Hibbett D."/>
            <person name="Martinez A.T."/>
            <person name="Grigoriev I.V."/>
        </authorList>
    </citation>
    <scope>NUCLEOTIDE SEQUENCE</scope>
    <source>
        <strain evidence="1">CBS 247.69</strain>
    </source>
</reference>
<proteinExistence type="predicted"/>